<dbReference type="InterPro" id="IPR055360">
    <property type="entry name" value="bAvd"/>
</dbReference>
<proteinExistence type="predicted"/>
<feature type="region of interest" description="Disordered" evidence="1">
    <location>
        <begin position="152"/>
        <end position="171"/>
    </location>
</feature>
<evidence type="ECO:0000313" key="3">
    <source>
        <dbReference type="Proteomes" id="UP000266313"/>
    </source>
</evidence>
<evidence type="ECO:0000313" key="2">
    <source>
        <dbReference type="EMBL" id="BBA32746.1"/>
    </source>
</evidence>
<name>A0A250KMH1_9GAMM</name>
<dbReference type="AlphaFoldDB" id="A0A250KMH1"/>
<dbReference type="KEGG" id="mmai:sS8_0781"/>
<organism evidence="2 3">
    <name type="scientific">Methylocaldum marinum</name>
    <dbReference type="NCBI Taxonomy" id="1432792"/>
    <lineage>
        <taxon>Bacteria</taxon>
        <taxon>Pseudomonadati</taxon>
        <taxon>Pseudomonadota</taxon>
        <taxon>Gammaproteobacteria</taxon>
        <taxon>Methylococcales</taxon>
        <taxon>Methylococcaceae</taxon>
        <taxon>Methylocaldum</taxon>
    </lineage>
</organism>
<protein>
    <submittedName>
        <fullName evidence="2">Uncharacterized protein</fullName>
    </submittedName>
</protein>
<dbReference type="CDD" id="cd16376">
    <property type="entry name" value="Avd_like"/>
    <property type="match status" value="1"/>
</dbReference>
<gene>
    <name evidence="2" type="ORF">sS8_0781</name>
</gene>
<evidence type="ECO:0000256" key="1">
    <source>
        <dbReference type="SAM" id="MobiDB-lite"/>
    </source>
</evidence>
<reference evidence="2 3" key="1">
    <citation type="submission" date="2016-12" db="EMBL/GenBank/DDBJ databases">
        <title>Genome sequencing of Methylocaldum marinum.</title>
        <authorList>
            <person name="Takeuchi M."/>
            <person name="Kamagata Y."/>
            <person name="Hiraoka S."/>
            <person name="Oshima K."/>
            <person name="Hattori M."/>
            <person name="Iwasaki W."/>
        </authorList>
    </citation>
    <scope>NUCLEOTIDE SEQUENCE [LARGE SCALE GENOMIC DNA]</scope>
    <source>
        <strain evidence="2 3">S8</strain>
    </source>
</reference>
<keyword evidence="3" id="KW-1185">Reference proteome</keyword>
<dbReference type="Proteomes" id="UP000266313">
    <property type="component" value="Chromosome"/>
</dbReference>
<accession>A0A250KMH1</accession>
<dbReference type="InterPro" id="IPR036583">
    <property type="entry name" value="23S_rRNA_IVS_sf"/>
</dbReference>
<dbReference type="Gene3D" id="1.20.1440.60">
    <property type="entry name" value="23S rRNA-intervening sequence"/>
    <property type="match status" value="1"/>
</dbReference>
<dbReference type="EMBL" id="AP017928">
    <property type="protein sequence ID" value="BBA32746.1"/>
    <property type="molecule type" value="Genomic_DNA"/>
</dbReference>
<sequence>MADTTPKAVDDCHELLRWIIPRLDKFPRSRRFTLGERIETGLLDVLEALTAAAYRQDKRLWQDLANRRINRQIPFQGPGVFKLPIFDPAAGTPDLPTMTLPHRTPGPAALIILATLFLSGDGGQSICMTFKMVFGSVASSFPGERRWRKRAGCSASSRGTAATERKKSGCS</sequence>